<accession>A0A1H1L962</accession>
<keyword evidence="5" id="KW-0378">Hydrolase</keyword>
<gene>
    <name evidence="9" type="ORF">SAMN04489717_0189</name>
</gene>
<evidence type="ECO:0000256" key="2">
    <source>
        <dbReference type="ARBA" id="ARBA00007186"/>
    </source>
</evidence>
<dbReference type="RefSeq" id="WP_092649664.1">
    <property type="nucleotide sequence ID" value="NZ_LT629732.1"/>
</dbReference>
<dbReference type="GO" id="GO:0046373">
    <property type="term" value="P:L-arabinose metabolic process"/>
    <property type="evidence" value="ECO:0007669"/>
    <property type="project" value="InterPro"/>
</dbReference>
<proteinExistence type="inferred from homology"/>
<dbReference type="Proteomes" id="UP000198983">
    <property type="component" value="Chromosome I"/>
</dbReference>
<evidence type="ECO:0000313" key="10">
    <source>
        <dbReference type="Proteomes" id="UP000198983"/>
    </source>
</evidence>
<dbReference type="EMBL" id="LT629732">
    <property type="protein sequence ID" value="SDR70870.1"/>
    <property type="molecule type" value="Genomic_DNA"/>
</dbReference>
<evidence type="ECO:0000256" key="4">
    <source>
        <dbReference type="ARBA" id="ARBA00012670"/>
    </source>
</evidence>
<dbReference type="Gene3D" id="3.20.20.80">
    <property type="entry name" value="Glycosidases"/>
    <property type="match status" value="1"/>
</dbReference>
<dbReference type="PANTHER" id="PTHR43576">
    <property type="entry name" value="ALPHA-L-ARABINOFURANOSIDASE C-RELATED"/>
    <property type="match status" value="1"/>
</dbReference>
<dbReference type="GO" id="GO:0046556">
    <property type="term" value="F:alpha-L-arabinofuranosidase activity"/>
    <property type="evidence" value="ECO:0007669"/>
    <property type="project" value="UniProtKB-EC"/>
</dbReference>
<dbReference type="OrthoDB" id="9758333at2"/>
<keyword evidence="6" id="KW-0119">Carbohydrate metabolism</keyword>
<name>A0A1H1L962_9ACTN</name>
<evidence type="ECO:0000313" key="9">
    <source>
        <dbReference type="EMBL" id="SDR70870.1"/>
    </source>
</evidence>
<sequence length="519" mass="57150">MPTRRTARAVVNVDLPGPQISRHLYGHFAEHLGRCIYGGFYVGPDSDIPNEAGIRLDVVEALRALNIPNLRWPGGCFADEYHWKDGIGPKDERPTMINTNWGDVEENNHFGTHEFMALCELLGAEPYVNGNVGSGTVREMSEWVEYLTRDGDNPMVRLRRANGREAPWRVPFWGIGNEAWGCGGNMRAEHYADLARRYATYCRDQAGNKLYRIAAGAHDRDYAWTEALMKALNPLGCTNRPRGYYQGISLHYYTLAGPWHAKGSATDFTEDDYYRTLAAARAMDEILAGHSRVMDCYDSGAQVGLVVDEWGTWWDVEPGTNPGFLFQQNTLRDALVASVTFDIFHQHARRVVMANIAQTVNVLQAMLLTEGNQLVRTPTYHVFEMNKGHQDAHNLSVHLSTEGTSRAYGEGELRGELETLSVSASVKDGDLLVSLTNLDAGEPVTVNFDLRGGVVADLTGRILTAAAIDGHNRPGEPDAVVPASFDGFTVADREAGAFGVGLTVELPPHSFVTLAGRVG</sequence>
<dbReference type="InterPro" id="IPR055235">
    <property type="entry name" value="ASD1_cat"/>
</dbReference>
<organism evidence="9 10">
    <name type="scientific">Actinopolymorpha singaporensis</name>
    <dbReference type="NCBI Taxonomy" id="117157"/>
    <lineage>
        <taxon>Bacteria</taxon>
        <taxon>Bacillati</taxon>
        <taxon>Actinomycetota</taxon>
        <taxon>Actinomycetes</taxon>
        <taxon>Propionibacteriales</taxon>
        <taxon>Actinopolymorphaceae</taxon>
        <taxon>Actinopolymorpha</taxon>
    </lineage>
</organism>
<comment type="subunit">
    <text evidence="3">Homohexamer; trimer of dimers.</text>
</comment>
<evidence type="ECO:0000256" key="3">
    <source>
        <dbReference type="ARBA" id="ARBA00011165"/>
    </source>
</evidence>
<dbReference type="AlphaFoldDB" id="A0A1H1L962"/>
<dbReference type="Gene3D" id="2.60.40.1180">
    <property type="entry name" value="Golgi alpha-mannosidase II"/>
    <property type="match status" value="1"/>
</dbReference>
<evidence type="ECO:0000259" key="8">
    <source>
        <dbReference type="SMART" id="SM00813"/>
    </source>
</evidence>
<dbReference type="InterPro" id="IPR017853">
    <property type="entry name" value="GH"/>
</dbReference>
<keyword evidence="10" id="KW-1185">Reference proteome</keyword>
<dbReference type="GO" id="GO:0000272">
    <property type="term" value="P:polysaccharide catabolic process"/>
    <property type="evidence" value="ECO:0007669"/>
    <property type="project" value="TreeGrafter"/>
</dbReference>
<dbReference type="SUPFAM" id="SSF51445">
    <property type="entry name" value="(Trans)glycosidases"/>
    <property type="match status" value="1"/>
</dbReference>
<dbReference type="SMART" id="SM00813">
    <property type="entry name" value="Alpha-L-AF_C"/>
    <property type="match status" value="1"/>
</dbReference>
<dbReference type="STRING" id="117157.SAMN04489717_0189"/>
<keyword evidence="7" id="KW-0326">Glycosidase</keyword>
<evidence type="ECO:0000256" key="7">
    <source>
        <dbReference type="ARBA" id="ARBA00023295"/>
    </source>
</evidence>
<dbReference type="Pfam" id="PF22848">
    <property type="entry name" value="ASD1_dom"/>
    <property type="match status" value="1"/>
</dbReference>
<comment type="similarity">
    <text evidence="2">Belongs to the glycosyl hydrolase 51 family.</text>
</comment>
<dbReference type="EC" id="3.2.1.55" evidence="4"/>
<evidence type="ECO:0000256" key="1">
    <source>
        <dbReference type="ARBA" id="ARBA00001462"/>
    </source>
</evidence>
<protein>
    <recommendedName>
        <fullName evidence="4">non-reducing end alpha-L-arabinofuranosidase</fullName>
        <ecNumber evidence="4">3.2.1.55</ecNumber>
    </recommendedName>
</protein>
<comment type="catalytic activity">
    <reaction evidence="1">
        <text>Hydrolysis of terminal non-reducing alpha-L-arabinofuranoside residues in alpha-L-arabinosides.</text>
        <dbReference type="EC" id="3.2.1.55"/>
    </reaction>
</comment>
<dbReference type="PANTHER" id="PTHR43576:SF2">
    <property type="entry name" value="INTRACELLULAR EXO-ALPHA-L-ARABINOFURANOSIDASE 2"/>
    <property type="match status" value="1"/>
</dbReference>
<dbReference type="Pfam" id="PF06964">
    <property type="entry name" value="Alpha-L-AF_C"/>
    <property type="match status" value="1"/>
</dbReference>
<reference evidence="9 10" key="1">
    <citation type="submission" date="2016-10" db="EMBL/GenBank/DDBJ databases">
        <authorList>
            <person name="de Groot N.N."/>
        </authorList>
    </citation>
    <scope>NUCLEOTIDE SEQUENCE [LARGE SCALE GENOMIC DNA]</scope>
    <source>
        <strain evidence="9 10">DSM 22024</strain>
    </source>
</reference>
<evidence type="ECO:0000256" key="6">
    <source>
        <dbReference type="ARBA" id="ARBA00023277"/>
    </source>
</evidence>
<evidence type="ECO:0000256" key="5">
    <source>
        <dbReference type="ARBA" id="ARBA00022801"/>
    </source>
</evidence>
<dbReference type="InterPro" id="IPR010720">
    <property type="entry name" value="Alpha-L-AF_C"/>
</dbReference>
<dbReference type="SUPFAM" id="SSF51011">
    <property type="entry name" value="Glycosyl hydrolase domain"/>
    <property type="match status" value="1"/>
</dbReference>
<feature type="domain" description="Alpha-L-arabinofuranosidase C-terminal" evidence="8">
    <location>
        <begin position="308"/>
        <end position="510"/>
    </location>
</feature>
<dbReference type="InterPro" id="IPR013780">
    <property type="entry name" value="Glyco_hydro_b"/>
</dbReference>